<dbReference type="SUPFAM" id="SSF53335">
    <property type="entry name" value="S-adenosyl-L-methionine-dependent methyltransferases"/>
    <property type="match status" value="1"/>
</dbReference>
<dbReference type="GO" id="GO:0071885">
    <property type="term" value="F:N-terminal protein N-methyltransferase activity"/>
    <property type="evidence" value="ECO:0007669"/>
    <property type="project" value="UniProtKB-EC"/>
</dbReference>
<dbReference type="PIRSF" id="PIRSF016958">
    <property type="entry name" value="DUF858_MeTrfase_lik"/>
    <property type="match status" value="1"/>
</dbReference>
<evidence type="ECO:0000256" key="9">
    <source>
        <dbReference type="ARBA" id="ARBA00047885"/>
    </source>
</evidence>
<reference evidence="12" key="1">
    <citation type="submission" date="2023-03" db="EMBL/GenBank/DDBJ databases">
        <title>Chromosome-level genomes of two armyworms, Mythimna separata and Mythimna loreyi, provide insights into the biosynthesis and reception of sex pheromones.</title>
        <authorList>
            <person name="Zhao H."/>
        </authorList>
    </citation>
    <scope>NUCLEOTIDE SEQUENCE</scope>
    <source>
        <strain evidence="12">BeijingLab</strain>
        <tissue evidence="12">Pupa</tissue>
    </source>
</reference>
<sequence length="220" mass="24924">MSDSYFYSKAARYWANIPPTVDGVLGGYGHISDIDVEGSRSFLDEILAFENPPATKIALDCGAGIGRVSKHVLIPRFNKVDIVEQDEKFINNVKIYVGDDNQKIGTLYQTALQNFKPDKHYDLIWCQWVIGHLKDYDLIDFLNRCRMALNPNGVIVVKDNIAQSRELEYDEDDSSVTRPLKLLEILFEQANLTTVKTTVQKGFPPDIYPVHSFALVPVEK</sequence>
<comment type="caution">
    <text evidence="12">The sequence shown here is derived from an EMBL/GenBank/DDBJ whole genome shotgun (WGS) entry which is preliminary data.</text>
</comment>
<evidence type="ECO:0000256" key="6">
    <source>
        <dbReference type="ARBA" id="ARBA00039449"/>
    </source>
</evidence>
<keyword evidence="13" id="KW-1185">Reference proteome</keyword>
<keyword evidence="4 11" id="KW-0949">S-adenosyl-L-methionine</keyword>
<dbReference type="CDD" id="cd02440">
    <property type="entry name" value="AdoMet_MTases"/>
    <property type="match status" value="1"/>
</dbReference>
<feature type="binding site" evidence="11">
    <location>
        <begin position="112"/>
        <end position="113"/>
    </location>
    <ligand>
        <name>S-adenosyl-L-methionine</name>
        <dbReference type="ChEBI" id="CHEBI:59789"/>
    </ligand>
</feature>
<name>A0AAD7YY04_MYTSE</name>
<evidence type="ECO:0000313" key="12">
    <source>
        <dbReference type="EMBL" id="KAJ8731446.1"/>
    </source>
</evidence>
<evidence type="ECO:0000256" key="11">
    <source>
        <dbReference type="PIRSR" id="PIRSR016958-1"/>
    </source>
</evidence>
<gene>
    <name evidence="12" type="ORF">PYW07_004610</name>
</gene>
<evidence type="ECO:0000256" key="10">
    <source>
        <dbReference type="ARBA" id="ARBA00048167"/>
    </source>
</evidence>
<dbReference type="FunFam" id="3.40.50.150:FF:000025">
    <property type="entry name" value="N-terminal Xaa-Pro-Lys N-methyltransferase 1"/>
    <property type="match status" value="1"/>
</dbReference>
<evidence type="ECO:0000256" key="3">
    <source>
        <dbReference type="ARBA" id="ARBA00022679"/>
    </source>
</evidence>
<evidence type="ECO:0000256" key="1">
    <source>
        <dbReference type="ARBA" id="ARBA00009059"/>
    </source>
</evidence>
<evidence type="ECO:0000256" key="8">
    <source>
        <dbReference type="ARBA" id="ARBA00047306"/>
    </source>
</evidence>
<organism evidence="12 13">
    <name type="scientific">Mythimna separata</name>
    <name type="common">Oriental armyworm</name>
    <name type="synonym">Pseudaletia separata</name>
    <dbReference type="NCBI Taxonomy" id="271217"/>
    <lineage>
        <taxon>Eukaryota</taxon>
        <taxon>Metazoa</taxon>
        <taxon>Ecdysozoa</taxon>
        <taxon>Arthropoda</taxon>
        <taxon>Hexapoda</taxon>
        <taxon>Insecta</taxon>
        <taxon>Pterygota</taxon>
        <taxon>Neoptera</taxon>
        <taxon>Endopterygota</taxon>
        <taxon>Lepidoptera</taxon>
        <taxon>Glossata</taxon>
        <taxon>Ditrysia</taxon>
        <taxon>Noctuoidea</taxon>
        <taxon>Noctuidae</taxon>
        <taxon>Noctuinae</taxon>
        <taxon>Hadenini</taxon>
        <taxon>Mythimna</taxon>
    </lineage>
</organism>
<evidence type="ECO:0000256" key="4">
    <source>
        <dbReference type="ARBA" id="ARBA00022691"/>
    </source>
</evidence>
<feature type="binding site" evidence="11">
    <location>
        <position position="67"/>
    </location>
    <ligand>
        <name>S-adenosyl-L-methionine</name>
        <dbReference type="ChEBI" id="CHEBI:59789"/>
    </ligand>
</feature>
<proteinExistence type="inferred from homology"/>
<protein>
    <recommendedName>
        <fullName evidence="6">Alpha N-terminal protein methyltransferase 1</fullName>
        <ecNumber evidence="5">2.1.1.244</ecNumber>
    </recommendedName>
    <alternativeName>
        <fullName evidence="7">X-Pro-Lys N-terminal protein methyltransferase 1</fullName>
    </alternativeName>
</protein>
<accession>A0AAD7YY04</accession>
<dbReference type="GO" id="GO:0032259">
    <property type="term" value="P:methylation"/>
    <property type="evidence" value="ECO:0007669"/>
    <property type="project" value="UniProtKB-KW"/>
</dbReference>
<feature type="binding site" evidence="11">
    <location>
        <position position="127"/>
    </location>
    <ligand>
        <name>S-adenosyl-L-methionine</name>
        <dbReference type="ChEBI" id="CHEBI:59789"/>
    </ligand>
</feature>
<dbReference type="Gene3D" id="3.40.50.150">
    <property type="entry name" value="Vaccinia Virus protein VP39"/>
    <property type="match status" value="1"/>
</dbReference>
<feature type="binding site" evidence="11">
    <location>
        <position position="62"/>
    </location>
    <ligand>
        <name>S-adenosyl-L-methionine</name>
        <dbReference type="ChEBI" id="CHEBI:59789"/>
    </ligand>
</feature>
<comment type="catalytic activity">
    <reaction evidence="9">
        <text>N-terminal L-prolyl-L-prolyl-L-lysyl-[protein] + 2 S-adenosyl-L-methionine = N-terminal N,N-dimethyl-L-prolyl-L-prolyl-L-lysyl-[protein] + 2 S-adenosyl-L-homocysteine + 2 H(+)</text>
        <dbReference type="Rhea" id="RHEA:54736"/>
        <dbReference type="Rhea" id="RHEA-COMP:13787"/>
        <dbReference type="Rhea" id="RHEA-COMP:13974"/>
        <dbReference type="ChEBI" id="CHEBI:15378"/>
        <dbReference type="ChEBI" id="CHEBI:57856"/>
        <dbReference type="ChEBI" id="CHEBI:59789"/>
        <dbReference type="ChEBI" id="CHEBI:138059"/>
        <dbReference type="ChEBI" id="CHEBI:138318"/>
        <dbReference type="EC" id="2.1.1.244"/>
    </reaction>
</comment>
<dbReference type="PANTHER" id="PTHR12753">
    <property type="entry name" value="AD-003 - RELATED"/>
    <property type="match status" value="1"/>
</dbReference>
<dbReference type="EC" id="2.1.1.244" evidence="5"/>
<evidence type="ECO:0000256" key="7">
    <source>
        <dbReference type="ARBA" id="ARBA00043129"/>
    </source>
</evidence>
<evidence type="ECO:0000256" key="2">
    <source>
        <dbReference type="ARBA" id="ARBA00022603"/>
    </source>
</evidence>
<dbReference type="InterPro" id="IPR029063">
    <property type="entry name" value="SAM-dependent_MTases_sf"/>
</dbReference>
<comment type="similarity">
    <text evidence="1">Belongs to the methyltransferase superfamily. NTM1 family.</text>
</comment>
<dbReference type="Pfam" id="PF05891">
    <property type="entry name" value="Methyltransf_PK"/>
    <property type="match status" value="1"/>
</dbReference>
<dbReference type="GO" id="GO:0005737">
    <property type="term" value="C:cytoplasm"/>
    <property type="evidence" value="ECO:0007669"/>
    <property type="project" value="TreeGrafter"/>
</dbReference>
<evidence type="ECO:0000313" key="13">
    <source>
        <dbReference type="Proteomes" id="UP001231518"/>
    </source>
</evidence>
<evidence type="ECO:0000256" key="5">
    <source>
        <dbReference type="ARBA" id="ARBA00039112"/>
    </source>
</evidence>
<dbReference type="AlphaFoldDB" id="A0AAD7YY04"/>
<keyword evidence="2" id="KW-0489">Methyltransferase</keyword>
<comment type="catalytic activity">
    <reaction evidence="10">
        <text>N-terminal L-alanyl-L-prolyl-L-lysyl-[protein] + 3 S-adenosyl-L-methionine = N-terminal N,N,N-trimethyl-L-alanyl-L-prolyl-L-lysyl-[protein] + 3 S-adenosyl-L-homocysteine + 3 H(+)</text>
        <dbReference type="Rhea" id="RHEA:54712"/>
        <dbReference type="Rhea" id="RHEA-COMP:13785"/>
        <dbReference type="Rhea" id="RHEA-COMP:13971"/>
        <dbReference type="ChEBI" id="CHEBI:15378"/>
        <dbReference type="ChEBI" id="CHEBI:57856"/>
        <dbReference type="ChEBI" id="CHEBI:59789"/>
        <dbReference type="ChEBI" id="CHEBI:138057"/>
        <dbReference type="ChEBI" id="CHEBI:138315"/>
        <dbReference type="EC" id="2.1.1.244"/>
    </reaction>
</comment>
<dbReference type="Proteomes" id="UP001231518">
    <property type="component" value="Chromosome 16"/>
</dbReference>
<keyword evidence="3" id="KW-0808">Transferase</keyword>
<comment type="catalytic activity">
    <reaction evidence="8">
        <text>N-terminal L-seryl-L-prolyl-L-lysyl-[protein] + 3 S-adenosyl-L-methionine = N-terminal N,N,N-trimethyl-L-seryl-L-prolyl-L-lysyl-[protein] + 3 S-adenosyl-L-homocysteine + 3 H(+)</text>
        <dbReference type="Rhea" id="RHEA:54724"/>
        <dbReference type="Rhea" id="RHEA-COMP:13789"/>
        <dbReference type="Rhea" id="RHEA-COMP:13973"/>
        <dbReference type="ChEBI" id="CHEBI:15378"/>
        <dbReference type="ChEBI" id="CHEBI:57856"/>
        <dbReference type="ChEBI" id="CHEBI:59789"/>
        <dbReference type="ChEBI" id="CHEBI:138061"/>
        <dbReference type="ChEBI" id="CHEBI:138317"/>
        <dbReference type="EC" id="2.1.1.244"/>
    </reaction>
</comment>
<dbReference type="PANTHER" id="PTHR12753:SF0">
    <property type="entry name" value="ALPHA N-TERMINAL PROTEIN METHYLTRANSFERASE 1"/>
    <property type="match status" value="1"/>
</dbReference>
<dbReference type="InterPro" id="IPR008576">
    <property type="entry name" value="MeTrfase_NTM1"/>
</dbReference>
<dbReference type="EMBL" id="JARGEI010000005">
    <property type="protein sequence ID" value="KAJ8731446.1"/>
    <property type="molecule type" value="Genomic_DNA"/>
</dbReference>